<dbReference type="CDD" id="cd02440">
    <property type="entry name" value="AdoMet_MTases"/>
    <property type="match status" value="1"/>
</dbReference>
<dbReference type="InterPro" id="IPR014008">
    <property type="entry name" value="Cbl_synth_MTase_CbiT"/>
</dbReference>
<keyword evidence="4 7" id="KW-0808">Transferase</keyword>
<dbReference type="InterPro" id="IPR020596">
    <property type="entry name" value="rRNA_Ade_Mease_Trfase_CS"/>
</dbReference>
<dbReference type="NCBIfam" id="TIGR02469">
    <property type="entry name" value="CbiT"/>
    <property type="match status" value="1"/>
</dbReference>
<evidence type="ECO:0000256" key="3">
    <source>
        <dbReference type="ARBA" id="ARBA00022603"/>
    </source>
</evidence>
<keyword evidence="2" id="KW-0169">Cobalamin biosynthesis</keyword>
<evidence type="ECO:0000256" key="4">
    <source>
        <dbReference type="ARBA" id="ARBA00022679"/>
    </source>
</evidence>
<keyword evidence="3 7" id="KW-0489">Methyltransferase</keyword>
<sequence length="188" mass="20986">MRFIKDEEFIRGNCPMTKEEIRILTIANLELEEDFNLLDIGAGTGSVSIQMAKLCPKGKVTAIEMDEEALEVIKVNKEKFQAHNLEVIQGEALEVLPQVQGEFHGIFVGGSGGNIETIIKEYGKKLIKGRKMVLNFITIDNLYKAMDTLKELKYKVQCIQVGVSKTVGSSYMMKAQNPIFIVIATKVD</sequence>
<reference evidence="7" key="1">
    <citation type="submission" date="2019-08" db="EMBL/GenBank/DDBJ databases">
        <authorList>
            <person name="Kucharzyk K."/>
            <person name="Murdoch R.W."/>
            <person name="Higgins S."/>
            <person name="Loffler F."/>
        </authorList>
    </citation>
    <scope>NUCLEOTIDE SEQUENCE</scope>
</reference>
<dbReference type="InterPro" id="IPR025714">
    <property type="entry name" value="Methyltranfer_dom"/>
</dbReference>
<dbReference type="Pfam" id="PF13847">
    <property type="entry name" value="Methyltransf_31"/>
    <property type="match status" value="1"/>
</dbReference>
<keyword evidence="5" id="KW-0949">S-adenosyl-L-methionine</keyword>
<evidence type="ECO:0000256" key="2">
    <source>
        <dbReference type="ARBA" id="ARBA00022573"/>
    </source>
</evidence>
<dbReference type="GO" id="GO:0009236">
    <property type="term" value="P:cobalamin biosynthetic process"/>
    <property type="evidence" value="ECO:0007669"/>
    <property type="project" value="UniProtKB-KW"/>
</dbReference>
<proteinExistence type="predicted"/>
<dbReference type="EMBL" id="VSSQ01045929">
    <property type="protein sequence ID" value="MPM99862.1"/>
    <property type="molecule type" value="Genomic_DNA"/>
</dbReference>
<organism evidence="7">
    <name type="scientific">bioreactor metagenome</name>
    <dbReference type="NCBI Taxonomy" id="1076179"/>
    <lineage>
        <taxon>unclassified sequences</taxon>
        <taxon>metagenomes</taxon>
        <taxon>ecological metagenomes</taxon>
    </lineage>
</organism>
<dbReference type="EC" id="2.1.1.196" evidence="7"/>
<dbReference type="InterPro" id="IPR029063">
    <property type="entry name" value="SAM-dependent_MTases_sf"/>
</dbReference>
<dbReference type="SUPFAM" id="SSF53335">
    <property type="entry name" value="S-adenosyl-L-methionine-dependent methyltransferases"/>
    <property type="match status" value="1"/>
</dbReference>
<evidence type="ECO:0000256" key="1">
    <source>
        <dbReference type="ARBA" id="ARBA00004953"/>
    </source>
</evidence>
<evidence type="ECO:0000313" key="7">
    <source>
        <dbReference type="EMBL" id="MPM99862.1"/>
    </source>
</evidence>
<dbReference type="PANTHER" id="PTHR43182">
    <property type="entry name" value="COBALT-PRECORRIN-6B C(15)-METHYLTRANSFERASE (DECARBOXYLATING)"/>
    <property type="match status" value="1"/>
</dbReference>
<comment type="pathway">
    <text evidence="1">Cofactor biosynthesis; adenosylcobalamin biosynthesis.</text>
</comment>
<feature type="domain" description="Methyltransferase" evidence="6">
    <location>
        <begin position="33"/>
        <end position="101"/>
    </location>
</feature>
<dbReference type="Gene3D" id="3.40.50.150">
    <property type="entry name" value="Vaccinia Virus protein VP39"/>
    <property type="match status" value="1"/>
</dbReference>
<evidence type="ECO:0000256" key="5">
    <source>
        <dbReference type="ARBA" id="ARBA00022691"/>
    </source>
</evidence>
<name>A0A645EGY8_9ZZZZ</name>
<gene>
    <name evidence="7" type="primary">cbiT_6</name>
    <name evidence="7" type="ORF">SDC9_147057</name>
</gene>
<dbReference type="InterPro" id="IPR050714">
    <property type="entry name" value="Cobalamin_biosynth_MTase"/>
</dbReference>
<protein>
    <submittedName>
        <fullName evidence="7">Cobalt-precorrin-6B C(15)-methyltransferase (Decarboxylating)</fullName>
        <ecNumber evidence="7">2.1.1.196</ecNumber>
    </submittedName>
</protein>
<dbReference type="GO" id="GO:0008276">
    <property type="term" value="F:protein methyltransferase activity"/>
    <property type="evidence" value="ECO:0007669"/>
    <property type="project" value="InterPro"/>
</dbReference>
<comment type="caution">
    <text evidence="7">The sequence shown here is derived from an EMBL/GenBank/DDBJ whole genome shotgun (WGS) entry which is preliminary data.</text>
</comment>
<accession>A0A645EGY8</accession>
<dbReference type="GO" id="GO:0000179">
    <property type="term" value="F:rRNA (adenine-N6,N6-)-dimethyltransferase activity"/>
    <property type="evidence" value="ECO:0007669"/>
    <property type="project" value="InterPro"/>
</dbReference>
<dbReference type="PROSITE" id="PS01131">
    <property type="entry name" value="RRNA_A_DIMETH"/>
    <property type="match status" value="1"/>
</dbReference>
<dbReference type="AlphaFoldDB" id="A0A645EGY8"/>
<dbReference type="PANTHER" id="PTHR43182:SF1">
    <property type="entry name" value="COBALT-PRECORRIN-7 C(5)-METHYLTRANSFERASE"/>
    <property type="match status" value="1"/>
</dbReference>
<evidence type="ECO:0000259" key="6">
    <source>
        <dbReference type="Pfam" id="PF13847"/>
    </source>
</evidence>